<reference evidence="3 4" key="1">
    <citation type="submission" date="2024-09" db="EMBL/GenBank/DDBJ databases">
        <authorList>
            <person name="Sun Q."/>
            <person name="Mori K."/>
        </authorList>
    </citation>
    <scope>NUCLEOTIDE SEQUENCE [LARGE SCALE GENOMIC DNA]</scope>
    <source>
        <strain evidence="3 4">JCM 15389</strain>
    </source>
</reference>
<comment type="caution">
    <text evidence="3">The sequence shown here is derived from an EMBL/GenBank/DDBJ whole genome shotgun (WGS) entry which is preliminary data.</text>
</comment>
<proteinExistence type="predicted"/>
<dbReference type="Gene3D" id="3.40.190.10">
    <property type="entry name" value="Periplasmic binding protein-like II"/>
    <property type="match status" value="2"/>
</dbReference>
<gene>
    <name evidence="3" type="ORF">ACFFRE_10785</name>
</gene>
<dbReference type="RefSeq" id="WP_377790229.1">
    <property type="nucleotide sequence ID" value="NZ_JBHLYQ010000123.1"/>
</dbReference>
<evidence type="ECO:0000256" key="1">
    <source>
        <dbReference type="ARBA" id="ARBA00022729"/>
    </source>
</evidence>
<keyword evidence="4" id="KW-1185">Reference proteome</keyword>
<dbReference type="PROSITE" id="PS51318">
    <property type="entry name" value="TAT"/>
    <property type="match status" value="1"/>
</dbReference>
<evidence type="ECO:0000313" key="3">
    <source>
        <dbReference type="EMBL" id="MFC0082617.1"/>
    </source>
</evidence>
<evidence type="ECO:0000256" key="2">
    <source>
        <dbReference type="SAM" id="MobiDB-lite"/>
    </source>
</evidence>
<sequence length="373" mass="39164">MAHTPSIPPTPAEDAGWHRSRRAGAARRRLAVLGGLLAGALGLAACSSSGGTAQAASRQTTQRVPLVVYSAKNYMPGVGTAFTKKTGIPVELVNHSTGTLLAKIQAERSDPQWGLLWIDGAAACAALDQQGMLLRGFEPDTGQLTSLGKELVPADHSDVPTAVTIAGALVYNPKVLPDPPSSFSQLTEPQYRGKVGMNNPAISGPTYTFVAGLMNQLGGVGPGEAFFERLAANGLQVFSTNKVTLTALLQGRIAMAIVQNNAGIEFAEKYPQLKVVYPTAATLLPSVICIDSHAPKAEVAEAKEFADYVYSPAGQAVMKAVNPYGGWPIMQGVTPAPLLPALSSLPVQKIATRTWGAREASITQWFSEHVVNG</sequence>
<dbReference type="Proteomes" id="UP001589788">
    <property type="component" value="Unassembled WGS sequence"/>
</dbReference>
<accession>A0ABV6C8Q1</accession>
<dbReference type="EMBL" id="JBHLYQ010000123">
    <property type="protein sequence ID" value="MFC0082617.1"/>
    <property type="molecule type" value="Genomic_DNA"/>
</dbReference>
<keyword evidence="1" id="KW-0732">Signal</keyword>
<protein>
    <submittedName>
        <fullName evidence="3">ABC transporter substrate-binding protein</fullName>
    </submittedName>
</protein>
<dbReference type="InterPro" id="IPR006311">
    <property type="entry name" value="TAT_signal"/>
</dbReference>
<feature type="compositionally biased region" description="Pro residues" evidence="2">
    <location>
        <begin position="1"/>
        <end position="11"/>
    </location>
</feature>
<organism evidence="3 4">
    <name type="scientific">Aciditerrimonas ferrireducens</name>
    <dbReference type="NCBI Taxonomy" id="667306"/>
    <lineage>
        <taxon>Bacteria</taxon>
        <taxon>Bacillati</taxon>
        <taxon>Actinomycetota</taxon>
        <taxon>Acidimicrobiia</taxon>
        <taxon>Acidimicrobiales</taxon>
        <taxon>Acidimicrobiaceae</taxon>
        <taxon>Aciditerrimonas</taxon>
    </lineage>
</organism>
<dbReference type="PANTHER" id="PTHR30006:SF24">
    <property type="entry name" value="SLL0237 PROTEIN"/>
    <property type="match status" value="1"/>
</dbReference>
<dbReference type="Pfam" id="PF13416">
    <property type="entry name" value="SBP_bac_8"/>
    <property type="match status" value="1"/>
</dbReference>
<dbReference type="InterPro" id="IPR006059">
    <property type="entry name" value="SBP"/>
</dbReference>
<dbReference type="SUPFAM" id="SSF53850">
    <property type="entry name" value="Periplasmic binding protein-like II"/>
    <property type="match status" value="1"/>
</dbReference>
<dbReference type="PANTHER" id="PTHR30006">
    <property type="entry name" value="THIAMINE-BINDING PERIPLASMIC PROTEIN-RELATED"/>
    <property type="match status" value="1"/>
</dbReference>
<evidence type="ECO:0000313" key="4">
    <source>
        <dbReference type="Proteomes" id="UP001589788"/>
    </source>
</evidence>
<name>A0ABV6C8Q1_9ACTN</name>
<feature type="region of interest" description="Disordered" evidence="2">
    <location>
        <begin position="1"/>
        <end position="21"/>
    </location>
</feature>